<dbReference type="SUPFAM" id="SSF51338">
    <property type="entry name" value="Composite domain of metallo-dependent hydrolases"/>
    <property type="match status" value="1"/>
</dbReference>
<protein>
    <submittedName>
        <fullName evidence="2">Amidohydrolase</fullName>
    </submittedName>
</protein>
<dbReference type="GO" id="GO:0016810">
    <property type="term" value="F:hydrolase activity, acting on carbon-nitrogen (but not peptide) bonds"/>
    <property type="evidence" value="ECO:0007669"/>
    <property type="project" value="InterPro"/>
</dbReference>
<dbReference type="KEGG" id="amd:AMED_7203"/>
<organism evidence="2 3">
    <name type="scientific">Amycolatopsis mediterranei (strain U-32)</name>
    <dbReference type="NCBI Taxonomy" id="749927"/>
    <lineage>
        <taxon>Bacteria</taxon>
        <taxon>Bacillati</taxon>
        <taxon>Actinomycetota</taxon>
        <taxon>Actinomycetes</taxon>
        <taxon>Pseudonocardiales</taxon>
        <taxon>Pseudonocardiaceae</taxon>
        <taxon>Amycolatopsis</taxon>
    </lineage>
</organism>
<dbReference type="PANTHER" id="PTHR22642">
    <property type="entry name" value="IMIDAZOLONEPROPIONASE"/>
    <property type="match status" value="1"/>
</dbReference>
<dbReference type="AlphaFoldDB" id="A0A0H3DDB8"/>
<evidence type="ECO:0000259" key="1">
    <source>
        <dbReference type="Pfam" id="PF07969"/>
    </source>
</evidence>
<dbReference type="PANTHER" id="PTHR22642:SF2">
    <property type="entry name" value="PROTEIN LONG AFTER FAR-RED 3"/>
    <property type="match status" value="1"/>
</dbReference>
<dbReference type="RefSeq" id="WP_013228965.1">
    <property type="nucleotide sequence ID" value="NC_014318.1"/>
</dbReference>
<dbReference type="Pfam" id="PF07969">
    <property type="entry name" value="Amidohydro_3"/>
    <property type="match status" value="1"/>
</dbReference>
<keyword evidence="2" id="KW-0378">Hydrolase</keyword>
<dbReference type="HOGENOM" id="CLU_009942_3_0_11"/>
<dbReference type="SUPFAM" id="SSF51556">
    <property type="entry name" value="Metallo-dependent hydrolases"/>
    <property type="match status" value="1"/>
</dbReference>
<reference evidence="2 3" key="1">
    <citation type="journal article" date="2010" name="Cell Res.">
        <title>Complete genome sequence of the rifamycin SV-producing Amycolatopsis mediterranei U32 revealed its genetic characteristics in phylogeny and metabolism.</title>
        <authorList>
            <person name="Zhao W."/>
            <person name="Zhong Y."/>
            <person name="Yuan H."/>
            <person name="Wang J."/>
            <person name="Zheng H."/>
            <person name="Wang Y."/>
            <person name="Cen X."/>
            <person name="Xu F."/>
            <person name="Bai J."/>
            <person name="Han X."/>
            <person name="Lu G."/>
            <person name="Zhu Y."/>
            <person name="Shao Z."/>
            <person name="Yan H."/>
            <person name="Li C."/>
            <person name="Peng N."/>
            <person name="Zhang Z."/>
            <person name="Zhang Y."/>
            <person name="Lin W."/>
            <person name="Fan Y."/>
            <person name="Qin Z."/>
            <person name="Hu Y."/>
            <person name="Zhu B."/>
            <person name="Wang S."/>
            <person name="Ding X."/>
            <person name="Zhao G.P."/>
        </authorList>
    </citation>
    <scope>NUCLEOTIDE SEQUENCE [LARGE SCALE GENOMIC DNA]</scope>
    <source>
        <strain evidence="3">U-32</strain>
    </source>
</reference>
<dbReference type="InterPro" id="IPR032466">
    <property type="entry name" value="Metal_Hydrolase"/>
</dbReference>
<evidence type="ECO:0000313" key="2">
    <source>
        <dbReference type="EMBL" id="ADJ48920.1"/>
    </source>
</evidence>
<dbReference type="PATRIC" id="fig|749927.5.peg.7489"/>
<evidence type="ECO:0000313" key="3">
    <source>
        <dbReference type="Proteomes" id="UP000000328"/>
    </source>
</evidence>
<gene>
    <name evidence="2" type="ordered locus">AMED_7203</name>
</gene>
<proteinExistence type="predicted"/>
<dbReference type="Gene3D" id="3.20.20.140">
    <property type="entry name" value="Metal-dependent hydrolases"/>
    <property type="match status" value="2"/>
</dbReference>
<sequence>MTILVRGAELDGTRRADVRIDGGVVTELAPALDRRPGEAVLEAHGGALLPGLCDHHLHLHALAAHGRSLPCGPSDVTTPAALGAALSGARADEHGWIRGIGYHESVAGPLDMDILDRLHPGRPVRIQHRSGALWVVNGAGVAALGLTAGDHPGIERDTGGRPTGRLWRADDWLRERLPRSRPPDLTETGERLARLGITAVTDATPDLGQAAIDALTAGDLPQRVLLLGVPLGHGHAALTASVVAQRGLPLGRGFPAGPHKIVLADSGLLAFDELAARIRAAHGENRAVAVHCVTREALVLLLAAFDETGTRPGDRIEHAALVPAELLPRIAELRLRVVTQPGFLAQRGDDYLRDLPPAEYPDLYRLRSLLEAGIPCTSSSDAPYGPLDPWAVLRAAADRRTASGRTVGTGERIAVGEALAGYLSPPDDPGGPVRRVRPGTDADLVLLHEPLAEALRNPSADLVGETLIGGTPVISD</sequence>
<dbReference type="Proteomes" id="UP000000328">
    <property type="component" value="Chromosome"/>
</dbReference>
<dbReference type="InterPro" id="IPR011059">
    <property type="entry name" value="Metal-dep_hydrolase_composite"/>
</dbReference>
<dbReference type="Gene3D" id="2.30.40.10">
    <property type="entry name" value="Urease, subunit C, domain 1"/>
    <property type="match status" value="1"/>
</dbReference>
<dbReference type="GeneID" id="92874852"/>
<name>A0A0H3DDB8_AMYMU</name>
<feature type="domain" description="Amidohydrolase 3" evidence="1">
    <location>
        <begin position="40"/>
        <end position="473"/>
    </location>
</feature>
<dbReference type="EMBL" id="CP002000">
    <property type="protein sequence ID" value="ADJ48920.1"/>
    <property type="molecule type" value="Genomic_DNA"/>
</dbReference>
<dbReference type="eggNOG" id="COG1574">
    <property type="taxonomic scope" value="Bacteria"/>
</dbReference>
<accession>A0A0H3DDB8</accession>
<dbReference type="Gene3D" id="3.10.310.70">
    <property type="match status" value="1"/>
</dbReference>
<dbReference type="InterPro" id="IPR013108">
    <property type="entry name" value="Amidohydro_3"/>
</dbReference>
<dbReference type="OrthoDB" id="3173428at2"/>